<accession>A0A2P8GQR4</accession>
<dbReference type="Proteomes" id="UP000242682">
    <property type="component" value="Unassembled WGS sequence"/>
</dbReference>
<dbReference type="OrthoDB" id="2424436at2"/>
<dbReference type="AlphaFoldDB" id="A0A2P8GQR4"/>
<sequence>MIMEEETIFTSKERRIIDADCKKSDVIVLLKGRGENIVQLNSNTILTCTTGFRKIRFTKEHFCLLEDSTLSFYTLGGRLVSEKDVGEDVFELIPYKQGVLCVYGDEGVFGKKLGKNRLNYAAPLGKPESYAAIADQNHLLYEALFARYKPYACLNWQTNRLLFLNEQLERERTIEVPFDTGNVIAFALTHEFGAFIEEHKLRLWEFETAGRVSEYPGKFSTKTKAIFHRHDFLFVTILNHEVRAFRPSVKRTP</sequence>
<dbReference type="EMBL" id="PYAT01000007">
    <property type="protein sequence ID" value="PSL36297.1"/>
    <property type="molecule type" value="Genomic_DNA"/>
</dbReference>
<keyword evidence="2" id="KW-1185">Reference proteome</keyword>
<comment type="caution">
    <text evidence="1">The sequence shown here is derived from an EMBL/GenBank/DDBJ whole genome shotgun (WGS) entry which is preliminary data.</text>
</comment>
<protein>
    <submittedName>
        <fullName evidence="1">Uncharacterized protein</fullName>
    </submittedName>
</protein>
<evidence type="ECO:0000313" key="1">
    <source>
        <dbReference type="EMBL" id="PSL36297.1"/>
    </source>
</evidence>
<gene>
    <name evidence="1" type="ORF">B0H99_107118</name>
</gene>
<organism evidence="1 2">
    <name type="scientific">Planomicrobium soli</name>
    <dbReference type="NCBI Taxonomy" id="1176648"/>
    <lineage>
        <taxon>Bacteria</taxon>
        <taxon>Bacillati</taxon>
        <taxon>Bacillota</taxon>
        <taxon>Bacilli</taxon>
        <taxon>Bacillales</taxon>
        <taxon>Caryophanaceae</taxon>
        <taxon>Planomicrobium</taxon>
    </lineage>
</organism>
<name>A0A2P8GQR4_9BACL</name>
<reference evidence="1 2" key="1">
    <citation type="submission" date="2018-03" db="EMBL/GenBank/DDBJ databases">
        <title>Genomic Encyclopedia of Type Strains, Phase III (KMG-III): the genomes of soil and plant-associated and newly described type strains.</title>
        <authorList>
            <person name="Whitman W."/>
        </authorList>
    </citation>
    <scope>NUCLEOTIDE SEQUENCE [LARGE SCALE GENOMIC DNA]</scope>
    <source>
        <strain evidence="1 2">CGMCC 1.12259</strain>
    </source>
</reference>
<dbReference type="RefSeq" id="WP_106533662.1">
    <property type="nucleotide sequence ID" value="NZ_PYAT01000007.1"/>
</dbReference>
<evidence type="ECO:0000313" key="2">
    <source>
        <dbReference type="Proteomes" id="UP000242682"/>
    </source>
</evidence>
<proteinExistence type="predicted"/>